<dbReference type="Pfam" id="PF01979">
    <property type="entry name" value="Amidohydro_1"/>
    <property type="match status" value="1"/>
</dbReference>
<reference evidence="4 5" key="1">
    <citation type="submission" date="2018-12" db="EMBL/GenBank/DDBJ databases">
        <title>The whole draft genome of Aquabacterium sp. SJQ9.</title>
        <authorList>
            <person name="Sun L."/>
            <person name="Gao X."/>
            <person name="Chen W."/>
            <person name="Huang K."/>
        </authorList>
    </citation>
    <scope>NUCLEOTIDE SEQUENCE [LARGE SCALE GENOMIC DNA]</scope>
    <source>
        <strain evidence="4 5">SJQ9</strain>
    </source>
</reference>
<keyword evidence="2 4" id="KW-0378">Hydrolase</keyword>
<dbReference type="OrthoDB" id="9807210at2"/>
<evidence type="ECO:0000259" key="3">
    <source>
        <dbReference type="Pfam" id="PF01979"/>
    </source>
</evidence>
<evidence type="ECO:0000256" key="2">
    <source>
        <dbReference type="ARBA" id="ARBA00022801"/>
    </source>
</evidence>
<dbReference type="Gene3D" id="2.30.40.10">
    <property type="entry name" value="Urease, subunit C, domain 1"/>
    <property type="match status" value="1"/>
</dbReference>
<dbReference type="SUPFAM" id="SSF51556">
    <property type="entry name" value="Metallo-dependent hydrolases"/>
    <property type="match status" value="1"/>
</dbReference>
<organism evidence="4 5">
    <name type="scientific">Aquabacterium soli</name>
    <dbReference type="NCBI Taxonomy" id="2493092"/>
    <lineage>
        <taxon>Bacteria</taxon>
        <taxon>Pseudomonadati</taxon>
        <taxon>Pseudomonadota</taxon>
        <taxon>Betaproteobacteria</taxon>
        <taxon>Burkholderiales</taxon>
        <taxon>Aquabacterium</taxon>
    </lineage>
</organism>
<name>A0A3R8TBP4_9BURK</name>
<evidence type="ECO:0000256" key="1">
    <source>
        <dbReference type="ARBA" id="ARBA00006745"/>
    </source>
</evidence>
<feature type="domain" description="Amidohydrolase-related" evidence="3">
    <location>
        <begin position="63"/>
        <end position="433"/>
    </location>
</feature>
<dbReference type="CDD" id="cd01298">
    <property type="entry name" value="ATZ_TRZ_like"/>
    <property type="match status" value="1"/>
</dbReference>
<protein>
    <submittedName>
        <fullName evidence="4">Amidohydrolase</fullName>
    </submittedName>
</protein>
<gene>
    <name evidence="4" type="ORF">EIP75_12005</name>
</gene>
<keyword evidence="5" id="KW-1185">Reference proteome</keyword>
<dbReference type="Gene3D" id="3.20.20.140">
    <property type="entry name" value="Metal-dependent hydrolases"/>
    <property type="match status" value="1"/>
</dbReference>
<dbReference type="InterPro" id="IPR050287">
    <property type="entry name" value="MTA/SAH_deaminase"/>
</dbReference>
<dbReference type="Proteomes" id="UP000269265">
    <property type="component" value="Unassembled WGS sequence"/>
</dbReference>
<comment type="similarity">
    <text evidence="1">Belongs to the metallo-dependent hydrolases superfamily. ATZ/TRZ family.</text>
</comment>
<evidence type="ECO:0000313" key="5">
    <source>
        <dbReference type="Proteomes" id="UP000269265"/>
    </source>
</evidence>
<proteinExistence type="inferred from homology"/>
<evidence type="ECO:0000313" key="4">
    <source>
        <dbReference type="EMBL" id="RRS04099.1"/>
    </source>
</evidence>
<dbReference type="EMBL" id="RSED01000008">
    <property type="protein sequence ID" value="RRS04099.1"/>
    <property type="molecule type" value="Genomic_DNA"/>
</dbReference>
<dbReference type="SUPFAM" id="SSF51338">
    <property type="entry name" value="Composite domain of metallo-dependent hydrolases"/>
    <property type="match status" value="1"/>
</dbReference>
<dbReference type="InterPro" id="IPR032466">
    <property type="entry name" value="Metal_Hydrolase"/>
</dbReference>
<accession>A0A3R8TBP4</accession>
<dbReference type="PANTHER" id="PTHR43794">
    <property type="entry name" value="AMINOHYDROLASE SSNA-RELATED"/>
    <property type="match status" value="1"/>
</dbReference>
<dbReference type="NCBIfam" id="NF009059">
    <property type="entry name" value="PRK12393.1"/>
    <property type="match status" value="1"/>
</dbReference>
<comment type="caution">
    <text evidence="4">The sequence shown here is derived from an EMBL/GenBank/DDBJ whole genome shotgun (WGS) entry which is preliminary data.</text>
</comment>
<dbReference type="InterPro" id="IPR011059">
    <property type="entry name" value="Metal-dep_hydrolase_composite"/>
</dbReference>
<dbReference type="PANTHER" id="PTHR43794:SF11">
    <property type="entry name" value="AMIDOHYDROLASE-RELATED DOMAIN-CONTAINING PROTEIN"/>
    <property type="match status" value="1"/>
</dbReference>
<dbReference type="RefSeq" id="WP_125243503.1">
    <property type="nucleotide sequence ID" value="NZ_RSED01000008.1"/>
</dbReference>
<sequence length="464" mass="50116">MTTSTSLLIRHAQGILTGLPGDAMRHDVAVHGADIRVADGLIEAIGTLEPRPGERVIDASRSLVMPGWVNTHHHLFQSLLKGIPAGIDEGLMGWLSAVPVAYRRHFDHDEVMRLAARLGMVELLLSGCTTVADHQYHYYPGMPFDASAAVFDEAEALGLRFVLCRGGQTIVRTIDVNPPPQVRPETLEQFFTSVERDVHRYHQAGPRPMRQVVSAPTTPTWSVAVDHLKPMAQEARRLGIRLHSHLSETQDYVTFCREVHGCSPVEFVGRHGWLGEDVWYAHLVHLTPDEIRTLAETGTGMAHCPQSNGRLGSGVAPAPELMRAGGRVSLAVDGAASNEAADMFHEAHTAWMVHRAVKGPRALSTDEVIRIGTAGGAQVLGMDGVGTLAPGQAADLVVLPLNEPRQWGLHDPAVAPVACGAARPSHVLCAGRLVVDDGAIPGLDLERLHADADEAVHHMRRAMA</sequence>
<dbReference type="AlphaFoldDB" id="A0A3R8TBP4"/>
<dbReference type="InterPro" id="IPR006680">
    <property type="entry name" value="Amidohydro-rel"/>
</dbReference>
<dbReference type="GO" id="GO:0016810">
    <property type="term" value="F:hydrolase activity, acting on carbon-nitrogen (but not peptide) bonds"/>
    <property type="evidence" value="ECO:0007669"/>
    <property type="project" value="InterPro"/>
</dbReference>